<dbReference type="PROSITE" id="PS51278">
    <property type="entry name" value="GATASE_TYPE_2"/>
    <property type="match status" value="1"/>
</dbReference>
<dbReference type="Gene3D" id="3.40.50.620">
    <property type="entry name" value="HUPs"/>
    <property type="match status" value="1"/>
</dbReference>
<dbReference type="SUPFAM" id="SSF56235">
    <property type="entry name" value="N-terminal nucleophile aminohydrolases (Ntn hydrolases)"/>
    <property type="match status" value="1"/>
</dbReference>
<dbReference type="PANTHER" id="PTHR43284">
    <property type="entry name" value="ASPARAGINE SYNTHETASE (GLUTAMINE-HYDROLYZING)"/>
    <property type="match status" value="1"/>
</dbReference>
<name>A0ABT9YY52_9BACI</name>
<dbReference type="InterPro" id="IPR051786">
    <property type="entry name" value="ASN_synthetase/amidase"/>
</dbReference>
<evidence type="ECO:0000256" key="7">
    <source>
        <dbReference type="ARBA" id="ARBA00022962"/>
    </source>
</evidence>
<comment type="pathway">
    <text evidence="1">Amino-acid biosynthesis; L-asparagine biosynthesis; L-asparagine from L-aspartate (L-Gln route): step 1/1.</text>
</comment>
<dbReference type="SUPFAM" id="SSF52402">
    <property type="entry name" value="Adenine nucleotide alpha hydrolases-like"/>
    <property type="match status" value="1"/>
</dbReference>
<protein>
    <recommendedName>
        <fullName evidence="3">asparagine synthase (glutamine-hydrolyzing)</fullName>
        <ecNumber evidence="3">6.3.5.4</ecNumber>
    </recommendedName>
</protein>
<keyword evidence="7" id="KW-0315">Glutamine amidotransferase</keyword>
<gene>
    <name evidence="10" type="ORF">J2S02_001247</name>
</gene>
<organism evidence="10 11">
    <name type="scientific">Metabacillus niabensis</name>
    <dbReference type="NCBI Taxonomy" id="324854"/>
    <lineage>
        <taxon>Bacteria</taxon>
        <taxon>Bacillati</taxon>
        <taxon>Bacillota</taxon>
        <taxon>Bacilli</taxon>
        <taxon>Bacillales</taxon>
        <taxon>Bacillaceae</taxon>
        <taxon>Metabacillus</taxon>
    </lineage>
</organism>
<comment type="catalytic activity">
    <reaction evidence="8">
        <text>L-aspartate + L-glutamine + ATP + H2O = L-asparagine + L-glutamate + AMP + diphosphate + H(+)</text>
        <dbReference type="Rhea" id="RHEA:12228"/>
        <dbReference type="ChEBI" id="CHEBI:15377"/>
        <dbReference type="ChEBI" id="CHEBI:15378"/>
        <dbReference type="ChEBI" id="CHEBI:29985"/>
        <dbReference type="ChEBI" id="CHEBI:29991"/>
        <dbReference type="ChEBI" id="CHEBI:30616"/>
        <dbReference type="ChEBI" id="CHEBI:33019"/>
        <dbReference type="ChEBI" id="CHEBI:58048"/>
        <dbReference type="ChEBI" id="CHEBI:58359"/>
        <dbReference type="ChEBI" id="CHEBI:456215"/>
        <dbReference type="EC" id="6.3.5.4"/>
    </reaction>
</comment>
<dbReference type="GO" id="GO:0004066">
    <property type="term" value="F:asparagine synthase (glutamine-hydrolyzing) activity"/>
    <property type="evidence" value="ECO:0007669"/>
    <property type="project" value="UniProtKB-EC"/>
</dbReference>
<keyword evidence="5" id="KW-0067">ATP-binding</keyword>
<dbReference type="EC" id="6.3.5.4" evidence="3"/>
<evidence type="ECO:0000313" key="10">
    <source>
        <dbReference type="EMBL" id="MDQ0224918.1"/>
    </source>
</evidence>
<keyword evidence="4" id="KW-0547">Nucleotide-binding</keyword>
<accession>A0ABT9YY52</accession>
<keyword evidence="6" id="KW-0028">Amino-acid biosynthesis</keyword>
<evidence type="ECO:0000256" key="3">
    <source>
        <dbReference type="ARBA" id="ARBA00012737"/>
    </source>
</evidence>
<dbReference type="Pfam" id="PF00733">
    <property type="entry name" value="Asn_synthase"/>
    <property type="match status" value="1"/>
</dbReference>
<dbReference type="InterPro" id="IPR029055">
    <property type="entry name" value="Ntn_hydrolases_N"/>
</dbReference>
<dbReference type="PANTHER" id="PTHR43284:SF1">
    <property type="entry name" value="ASPARAGINE SYNTHETASE"/>
    <property type="match status" value="1"/>
</dbReference>
<evidence type="ECO:0000256" key="2">
    <source>
        <dbReference type="ARBA" id="ARBA00005752"/>
    </source>
</evidence>
<comment type="caution">
    <text evidence="10">The sequence shown here is derived from an EMBL/GenBank/DDBJ whole genome shotgun (WGS) entry which is preliminary data.</text>
</comment>
<dbReference type="RefSeq" id="WP_307190601.1">
    <property type="nucleotide sequence ID" value="NZ_JAUSTZ010000002.1"/>
</dbReference>
<dbReference type="InterPro" id="IPR033738">
    <property type="entry name" value="AsnB_N"/>
</dbReference>
<keyword evidence="11" id="KW-1185">Reference proteome</keyword>
<dbReference type="Proteomes" id="UP001232245">
    <property type="component" value="Unassembled WGS sequence"/>
</dbReference>
<proteinExistence type="inferred from homology"/>
<dbReference type="InterPro" id="IPR001962">
    <property type="entry name" value="Asn_synthase"/>
</dbReference>
<keyword evidence="10" id="KW-0436">Ligase</keyword>
<evidence type="ECO:0000256" key="4">
    <source>
        <dbReference type="ARBA" id="ARBA00022741"/>
    </source>
</evidence>
<dbReference type="InterPro" id="IPR014729">
    <property type="entry name" value="Rossmann-like_a/b/a_fold"/>
</dbReference>
<evidence type="ECO:0000256" key="5">
    <source>
        <dbReference type="ARBA" id="ARBA00022840"/>
    </source>
</evidence>
<reference evidence="10 11" key="1">
    <citation type="submission" date="2023-07" db="EMBL/GenBank/DDBJ databases">
        <title>Genomic Encyclopedia of Type Strains, Phase IV (KMG-IV): sequencing the most valuable type-strain genomes for metagenomic binning, comparative biology and taxonomic classification.</title>
        <authorList>
            <person name="Goeker M."/>
        </authorList>
    </citation>
    <scope>NUCLEOTIDE SEQUENCE [LARGE SCALE GENOMIC DNA]</scope>
    <source>
        <strain evidence="10 11">DSM 17723</strain>
    </source>
</reference>
<dbReference type="PIRSF" id="PIRSF001589">
    <property type="entry name" value="Asn_synthetase_glu-h"/>
    <property type="match status" value="1"/>
</dbReference>
<keyword evidence="6" id="KW-0061">Asparagine biosynthesis</keyword>
<dbReference type="CDD" id="cd00712">
    <property type="entry name" value="AsnB"/>
    <property type="match status" value="1"/>
</dbReference>
<dbReference type="EMBL" id="JAUSTZ010000002">
    <property type="protein sequence ID" value="MDQ0224918.1"/>
    <property type="molecule type" value="Genomic_DNA"/>
</dbReference>
<evidence type="ECO:0000259" key="9">
    <source>
        <dbReference type="PROSITE" id="PS51278"/>
    </source>
</evidence>
<dbReference type="InterPro" id="IPR017932">
    <property type="entry name" value="GATase_2_dom"/>
</dbReference>
<comment type="similarity">
    <text evidence="2">Belongs to the asparagine synthetase family.</text>
</comment>
<evidence type="ECO:0000256" key="1">
    <source>
        <dbReference type="ARBA" id="ARBA00005187"/>
    </source>
</evidence>
<sequence>MSAITGIFHLNGEPIKSDEASSLMESFNRFPSDYRQVWQREQIFLGCLGQWITPESIFERLPFFDYEKELVVTADAIIDNREELFERLQIINPSRKKMTDSELILHSYIKWGEAAPKYIIGDFAFMIWDIKKQTIFGARDLSGVRTLYFVTDESKSRFAFSTLIKPLFSLPYVKKQPNEQWLAEFLAIDSMVDCTDSSTTPYKNIQQVPPGHSIIVNTEKIKIMKYGSLLPDDFIKFTSDGEYEEAFKDIFQEAVNVRLRTFRNVGSQLSGGLDSGAVVSFASPILANQNKPLHTFSYIPKEGFVDWTPKWAVPNETPFIKATANYVGNIHDRLLNFPDRDSYTEIDEWLEMIEMPYKFFENTFWIRGIYEKAQENNIGVLLTGARGNFSISYGPGLDYYSLLLKKLNFIKLYNEIRLFSHNRNISKKRLLSMITLRALSKRKGSYGQNHSRLPQLINHSFAEKSQVFLKLKNNNVGKDFNSFETRRNHFEQPYYWNKSGVVGTKLSLRYGTLERDPTNDPRIIKFCLAIPVDQYIKHGIDRSLIRRVTKNRLPDEVRLSQNIRGMQSADWIERMLSVKEEILNEIHNVISDSMTKEYLNIDVLKLAVQKLKEKPLTELAVDFHVKVAIRGLIFHRFMKKEFI</sequence>
<feature type="domain" description="Glutamine amidotransferase type-2" evidence="9">
    <location>
        <begin position="5"/>
        <end position="219"/>
    </location>
</feature>
<dbReference type="Gene3D" id="3.60.20.10">
    <property type="entry name" value="Glutamine Phosphoribosylpyrophosphate, subunit 1, domain 1"/>
    <property type="match status" value="1"/>
</dbReference>
<evidence type="ECO:0000256" key="6">
    <source>
        <dbReference type="ARBA" id="ARBA00022888"/>
    </source>
</evidence>
<evidence type="ECO:0000313" key="11">
    <source>
        <dbReference type="Proteomes" id="UP001232245"/>
    </source>
</evidence>
<dbReference type="Pfam" id="PF13537">
    <property type="entry name" value="GATase_7"/>
    <property type="match status" value="1"/>
</dbReference>
<dbReference type="InterPro" id="IPR006426">
    <property type="entry name" value="Asn_synth_AEB"/>
</dbReference>
<evidence type="ECO:0000256" key="8">
    <source>
        <dbReference type="ARBA" id="ARBA00048741"/>
    </source>
</evidence>